<keyword evidence="6" id="KW-0862">Zinc</keyword>
<dbReference type="OrthoDB" id="9764939at2"/>
<evidence type="ECO:0000256" key="3">
    <source>
        <dbReference type="ARBA" id="ARBA00022723"/>
    </source>
</evidence>
<dbReference type="Pfam" id="PF04389">
    <property type="entry name" value="Peptidase_M28"/>
    <property type="match status" value="1"/>
</dbReference>
<dbReference type="CDD" id="cd04821">
    <property type="entry name" value="PA_M28_1_2"/>
    <property type="match status" value="1"/>
</dbReference>
<gene>
    <name evidence="9" type="ORF">FA048_11240</name>
</gene>
<dbReference type="PANTHER" id="PTHR12147:SF56">
    <property type="entry name" value="AMINOPEPTIDASE YDR415C-RELATED"/>
    <property type="match status" value="1"/>
</dbReference>
<dbReference type="CDD" id="cd05660">
    <property type="entry name" value="M28_like_PA"/>
    <property type="match status" value="1"/>
</dbReference>
<evidence type="ECO:0000313" key="9">
    <source>
        <dbReference type="EMBL" id="TKC10738.1"/>
    </source>
</evidence>
<dbReference type="RefSeq" id="WP_136840863.1">
    <property type="nucleotide sequence ID" value="NZ_SWBR01000002.1"/>
</dbReference>
<protein>
    <submittedName>
        <fullName evidence="9">M28 family peptidase</fullName>
    </submittedName>
</protein>
<evidence type="ECO:0000256" key="1">
    <source>
        <dbReference type="ARBA" id="ARBA00022438"/>
    </source>
</evidence>
<evidence type="ECO:0000256" key="2">
    <source>
        <dbReference type="ARBA" id="ARBA00022670"/>
    </source>
</evidence>
<dbReference type="PANTHER" id="PTHR12147">
    <property type="entry name" value="METALLOPEPTIDASE M28 FAMILY MEMBER"/>
    <property type="match status" value="1"/>
</dbReference>
<comment type="caution">
    <text evidence="9">The sequence shown here is derived from an EMBL/GenBank/DDBJ whole genome shotgun (WGS) entry which is preliminary data.</text>
</comment>
<keyword evidence="3" id="KW-0479">Metal-binding</keyword>
<evidence type="ECO:0000256" key="7">
    <source>
        <dbReference type="SAM" id="SignalP"/>
    </source>
</evidence>
<evidence type="ECO:0000259" key="8">
    <source>
        <dbReference type="Pfam" id="PF04389"/>
    </source>
</evidence>
<keyword evidence="10" id="KW-1185">Reference proteome</keyword>
<accession>A0A4U1CXB5</accession>
<dbReference type="GO" id="GO:0046872">
    <property type="term" value="F:metal ion binding"/>
    <property type="evidence" value="ECO:0007669"/>
    <property type="project" value="UniProtKB-KW"/>
</dbReference>
<feature type="domain" description="Peptidase M28" evidence="8">
    <location>
        <begin position="303"/>
        <end position="518"/>
    </location>
</feature>
<keyword evidence="1" id="KW-0031">Aminopeptidase</keyword>
<evidence type="ECO:0000313" key="10">
    <source>
        <dbReference type="Proteomes" id="UP000309488"/>
    </source>
</evidence>
<sequence length="552" mass="60571">MYRKILCLLTVAVYFSSCQQASQTGADSSDSVALKAINDTALSKHIAVLASDDFEGRKPFTVGETKTINYLEAEFKKLGLKPGNGDSYFQEVPMVDISSKPSDLVIKTAAGNTATTLKYLDDFVGASRHVTTQIKVENSDMVFAGYGIVAPEYKWNDYEGLDVKGKTVVVMVNDPGFLDSTLFKGKTMTYYGRWTYKFEEAARQGATGVIIIHEDKAASYPWAVVRSGWSKSKLYLEAADGNKSRALMEGWITQDVAKAMFKMAGKSDDLMKQAGKIGFKPVDLGLKLSTTIDNTIKKSVSHNVVAVLPGAKRAEEYIIYSGHWDHLGKGEAVNGDSIYNGAVDNATGTAALLVLADAFKKAKQQPERSIMFLAVTAEEQGLLGSEYYGSHPLVPVNKTVANINIDALQASGKTRDIIAVGFGQSELEDYLVEAAKKQGRVVVKDSNPSAGYYFRSDHFNFAKVGIPALYTETGDDNVAQGLTYGKAQKEDYTKNRYHAPADNFEPAKWDFSGMVEDIRLLFSVGYRLSNETTFPGWKEGSEFKAIREKSMR</sequence>
<organism evidence="9 10">
    <name type="scientific">Pedobacter polaris</name>
    <dbReference type="NCBI Taxonomy" id="2571273"/>
    <lineage>
        <taxon>Bacteria</taxon>
        <taxon>Pseudomonadati</taxon>
        <taxon>Bacteroidota</taxon>
        <taxon>Sphingobacteriia</taxon>
        <taxon>Sphingobacteriales</taxon>
        <taxon>Sphingobacteriaceae</taxon>
        <taxon>Pedobacter</taxon>
    </lineage>
</organism>
<dbReference type="InterPro" id="IPR046450">
    <property type="entry name" value="PA_dom_sf"/>
</dbReference>
<keyword evidence="2" id="KW-0645">Protease</keyword>
<dbReference type="Proteomes" id="UP000309488">
    <property type="component" value="Unassembled WGS sequence"/>
</dbReference>
<dbReference type="AlphaFoldDB" id="A0A4U1CXB5"/>
<dbReference type="Gene3D" id="3.50.30.30">
    <property type="match status" value="1"/>
</dbReference>
<keyword evidence="4 7" id="KW-0732">Signal</keyword>
<dbReference type="GO" id="GO:0006508">
    <property type="term" value="P:proteolysis"/>
    <property type="evidence" value="ECO:0007669"/>
    <property type="project" value="UniProtKB-KW"/>
</dbReference>
<dbReference type="Gene3D" id="3.40.630.10">
    <property type="entry name" value="Zn peptidases"/>
    <property type="match status" value="2"/>
</dbReference>
<evidence type="ECO:0000256" key="5">
    <source>
        <dbReference type="ARBA" id="ARBA00022801"/>
    </source>
</evidence>
<feature type="signal peptide" evidence="7">
    <location>
        <begin position="1"/>
        <end position="21"/>
    </location>
</feature>
<dbReference type="EMBL" id="SWBR01000002">
    <property type="protein sequence ID" value="TKC10738.1"/>
    <property type="molecule type" value="Genomic_DNA"/>
</dbReference>
<dbReference type="SUPFAM" id="SSF53187">
    <property type="entry name" value="Zn-dependent exopeptidases"/>
    <property type="match status" value="1"/>
</dbReference>
<dbReference type="InterPro" id="IPR045175">
    <property type="entry name" value="M28_fam"/>
</dbReference>
<dbReference type="InterPro" id="IPR007484">
    <property type="entry name" value="Peptidase_M28"/>
</dbReference>
<dbReference type="FunFam" id="3.40.630.10:FF:000088">
    <property type="entry name" value="Peptidase M20"/>
    <property type="match status" value="1"/>
</dbReference>
<dbReference type="GO" id="GO:0004177">
    <property type="term" value="F:aminopeptidase activity"/>
    <property type="evidence" value="ECO:0007669"/>
    <property type="project" value="UniProtKB-KW"/>
</dbReference>
<name>A0A4U1CXB5_9SPHI</name>
<proteinExistence type="predicted"/>
<dbReference type="GO" id="GO:0008235">
    <property type="term" value="F:metalloexopeptidase activity"/>
    <property type="evidence" value="ECO:0007669"/>
    <property type="project" value="InterPro"/>
</dbReference>
<feature type="chain" id="PRO_5020242021" evidence="7">
    <location>
        <begin position="22"/>
        <end position="552"/>
    </location>
</feature>
<reference evidence="9 10" key="1">
    <citation type="submission" date="2019-04" db="EMBL/GenBank/DDBJ databases">
        <title>Pedobacter sp. RP-3-22 sp. nov., isolated from Arctic soil.</title>
        <authorList>
            <person name="Dahal R.H."/>
            <person name="Kim D.-U."/>
        </authorList>
    </citation>
    <scope>NUCLEOTIDE SEQUENCE [LARGE SCALE GENOMIC DNA]</scope>
    <source>
        <strain evidence="9 10">RP-3-22</strain>
    </source>
</reference>
<evidence type="ECO:0000256" key="4">
    <source>
        <dbReference type="ARBA" id="ARBA00022729"/>
    </source>
</evidence>
<evidence type="ECO:0000256" key="6">
    <source>
        <dbReference type="ARBA" id="ARBA00022833"/>
    </source>
</evidence>
<dbReference type="SUPFAM" id="SSF52025">
    <property type="entry name" value="PA domain"/>
    <property type="match status" value="1"/>
</dbReference>
<keyword evidence="5" id="KW-0378">Hydrolase</keyword>